<dbReference type="EMBL" id="JAAGWQ010000103">
    <property type="protein sequence ID" value="KAF5667155.1"/>
    <property type="molecule type" value="Genomic_DNA"/>
</dbReference>
<sequence>MPHKSPARKSGKTSAPSSTGYPTERARRAAERIHRACGQWPADFAKGFGPEAWSVQLTTELSVLIELTVAASGVQLEEVRQRLKALTAKHIRSDHQRLLRSDIAKVREWLRLEKGVDTKRPRPSTGNMIEDNQVEDEEDADETEQDTEEELEIVAKGIEVDGGEYDEDSELTEEESETSAGKDKRIRYSETHEVSSDDDLSLDDDGIVEIVPPSAASASKPNGRFRVSSNNVNATPKPAQVEPSITATFAKSNSDKTSNTALYPKPNRNVVLGRTNSASQASAGSTVSTPSRVAQSSPRSVSVRTVRASVDGPRNSSITTPSSPALSSKTSPETPRPIVEPVSKTNSQLGANSANSSTPNVAVQSSQSTTVSTARLSNGSTSSSSTSVDVIQPQARNKATSTRPSENSKTRLSSSNTTPNIVRPASKNDTSLSRSNGPPKTYHTASNTVQHTATQSLPTAPASTPGPKTQTKLNFGTVPSIPAQSSPRRGGILSPSKAANETRVAATKASANHSAHPGPPTPISARSSDQPGVSPCRPNPTTNSAINRISIAGSSPALDTTAQPLTATTPSLSRSNRQPTANTGHSIQARSSTTKPGSSSNPPSSGPSSSITTPTISRPRRNIQPPIRQVYDTPQSSLLQSQTGHSRKRPADSPTQSSAKPLNPHRPQASSAPMPTVNNVSTPTASFVQAATSSSQTATAQNNQSGNSTRGDPAQSSMNPPAKRQKTTDLGISHPLSTGTLDWNSLLPSGNGFKESLKVATVVLAPYIERFEQLLSNIDKELRPLASVRRNLELRRDEFAQNKASATEALKDVDTQTSAVRKVVQDLESISKKHVGDSGLRNFIDTRKKDIAEKDEVRAIVKAQLDRSVDGLVKVQHELQVVLRRISQLDAEKSEVMREKEGADSVAKRLELMTRFMEPGWQTRLEMLDSMMSDENGTPQP</sequence>
<evidence type="ECO:0000313" key="3">
    <source>
        <dbReference type="Proteomes" id="UP000567885"/>
    </source>
</evidence>
<dbReference type="OrthoDB" id="5083185at2759"/>
<feature type="compositionally biased region" description="Low complexity" evidence="1">
    <location>
        <begin position="361"/>
        <end position="387"/>
    </location>
</feature>
<evidence type="ECO:0000313" key="2">
    <source>
        <dbReference type="EMBL" id="KAF5667155.1"/>
    </source>
</evidence>
<feature type="compositionally biased region" description="Basic residues" evidence="1">
    <location>
        <begin position="1"/>
        <end position="11"/>
    </location>
</feature>
<feature type="compositionally biased region" description="Polar residues" evidence="1">
    <location>
        <begin position="12"/>
        <end position="21"/>
    </location>
</feature>
<accession>A0A8H5TDB8</accession>
<feature type="compositionally biased region" description="Acidic residues" evidence="1">
    <location>
        <begin position="132"/>
        <end position="152"/>
    </location>
</feature>
<feature type="compositionally biased region" description="Polar residues" evidence="1">
    <location>
        <begin position="668"/>
        <end position="687"/>
    </location>
</feature>
<dbReference type="Proteomes" id="UP000567885">
    <property type="component" value="Unassembled WGS sequence"/>
</dbReference>
<evidence type="ECO:0000256" key="1">
    <source>
        <dbReference type="SAM" id="MobiDB-lite"/>
    </source>
</evidence>
<protein>
    <submittedName>
        <fullName evidence="2">Uncharacterized protein</fullName>
    </submittedName>
</protein>
<feature type="region of interest" description="Disordered" evidence="1">
    <location>
        <begin position="117"/>
        <end position="735"/>
    </location>
</feature>
<organism evidence="2 3">
    <name type="scientific">Fusarium heterosporum</name>
    <dbReference type="NCBI Taxonomy" id="42747"/>
    <lineage>
        <taxon>Eukaryota</taxon>
        <taxon>Fungi</taxon>
        <taxon>Dikarya</taxon>
        <taxon>Ascomycota</taxon>
        <taxon>Pezizomycotina</taxon>
        <taxon>Sordariomycetes</taxon>
        <taxon>Hypocreomycetidae</taxon>
        <taxon>Hypocreales</taxon>
        <taxon>Nectriaceae</taxon>
        <taxon>Fusarium</taxon>
        <taxon>Fusarium heterosporum species complex</taxon>
    </lineage>
</organism>
<feature type="compositionally biased region" description="Low complexity" evidence="1">
    <location>
        <begin position="296"/>
        <end position="310"/>
    </location>
</feature>
<feature type="compositionally biased region" description="Polar residues" evidence="1">
    <location>
        <begin position="394"/>
        <end position="420"/>
    </location>
</feature>
<feature type="compositionally biased region" description="Polar residues" evidence="1">
    <location>
        <begin position="706"/>
        <end position="719"/>
    </location>
</feature>
<feature type="region of interest" description="Disordered" evidence="1">
    <location>
        <begin position="1"/>
        <end position="32"/>
    </location>
</feature>
<feature type="compositionally biased region" description="Acidic residues" evidence="1">
    <location>
        <begin position="196"/>
        <end position="207"/>
    </location>
</feature>
<feature type="compositionally biased region" description="Low complexity" evidence="1">
    <location>
        <begin position="689"/>
        <end position="705"/>
    </location>
</feature>
<feature type="compositionally biased region" description="Basic and acidic residues" evidence="1">
    <location>
        <begin position="180"/>
        <end position="195"/>
    </location>
</feature>
<feature type="compositionally biased region" description="Polar residues" evidence="1">
    <location>
        <begin position="557"/>
        <end position="589"/>
    </location>
</feature>
<name>A0A8H5TDB8_FUSHE</name>
<feature type="compositionally biased region" description="Polar residues" evidence="1">
    <location>
        <begin position="632"/>
        <end position="644"/>
    </location>
</feature>
<proteinExistence type="predicted"/>
<feature type="compositionally biased region" description="Acidic residues" evidence="1">
    <location>
        <begin position="161"/>
        <end position="177"/>
    </location>
</feature>
<feature type="compositionally biased region" description="Polar residues" evidence="1">
    <location>
        <begin position="314"/>
        <end position="333"/>
    </location>
</feature>
<dbReference type="AlphaFoldDB" id="A0A8H5TDB8"/>
<feature type="compositionally biased region" description="Polar residues" evidence="1">
    <location>
        <begin position="243"/>
        <end position="261"/>
    </location>
</feature>
<comment type="caution">
    <text evidence="2">The sequence shown here is derived from an EMBL/GenBank/DDBJ whole genome shotgun (WGS) entry which is preliminary data.</text>
</comment>
<gene>
    <name evidence="2" type="ORF">FHETE_5858</name>
</gene>
<feature type="compositionally biased region" description="Polar residues" evidence="1">
    <location>
        <begin position="274"/>
        <end position="295"/>
    </location>
</feature>
<feature type="compositionally biased region" description="Polar residues" evidence="1">
    <location>
        <begin position="343"/>
        <end position="360"/>
    </location>
</feature>
<feature type="compositionally biased region" description="Low complexity" evidence="1">
    <location>
        <begin position="590"/>
        <end position="629"/>
    </location>
</feature>
<reference evidence="2 3" key="1">
    <citation type="submission" date="2020-05" db="EMBL/GenBank/DDBJ databases">
        <title>Identification and distribution of gene clusters putatively required for synthesis of sphingolipid metabolism inhibitors in phylogenetically diverse species of the filamentous fungus Fusarium.</title>
        <authorList>
            <person name="Kim H.-S."/>
            <person name="Busman M."/>
            <person name="Brown D.W."/>
            <person name="Divon H."/>
            <person name="Uhlig S."/>
            <person name="Proctor R.H."/>
        </authorList>
    </citation>
    <scope>NUCLEOTIDE SEQUENCE [LARGE SCALE GENOMIC DNA]</scope>
    <source>
        <strain evidence="2 3">NRRL 20693</strain>
    </source>
</reference>
<keyword evidence="3" id="KW-1185">Reference proteome</keyword>
<feature type="compositionally biased region" description="Polar residues" evidence="1">
    <location>
        <begin position="427"/>
        <end position="474"/>
    </location>
</feature>